<keyword evidence="19" id="KW-1185">Reference proteome</keyword>
<dbReference type="Gene3D" id="1.25.40.320">
    <property type="entry name" value="Peptidase M1, leukotriene A4 hydrolase/aminopeptidase C-terminal domain"/>
    <property type="match status" value="1"/>
</dbReference>
<dbReference type="UniPathway" id="UPA00878"/>
<feature type="active site" description="Proton donor" evidence="13">
    <location>
        <position position="382"/>
    </location>
</feature>
<dbReference type="EC" id="3.3.2.6" evidence="16"/>
<dbReference type="GO" id="GO:0019370">
    <property type="term" value="P:leukotriene biosynthetic process"/>
    <property type="evidence" value="ECO:0007669"/>
    <property type="project" value="UniProtKB-KW"/>
</dbReference>
<dbReference type="FunFam" id="3.30.2010.30:FF:000001">
    <property type="entry name" value="Leukotriene A(4) hydrolase"/>
    <property type="match status" value="1"/>
</dbReference>
<proteinExistence type="inferred from homology"/>
<dbReference type="GO" id="GO:0043171">
    <property type="term" value="P:peptide catabolic process"/>
    <property type="evidence" value="ECO:0007669"/>
    <property type="project" value="TreeGrafter"/>
</dbReference>
<dbReference type="PRINTS" id="PR00756">
    <property type="entry name" value="ALADIPTASE"/>
</dbReference>
<keyword evidence="6" id="KW-0472">Membrane</keyword>
<dbReference type="CDD" id="cd09599">
    <property type="entry name" value="M1_LTA4H"/>
    <property type="match status" value="1"/>
</dbReference>
<feature type="binding site" evidence="15">
    <location>
        <position position="298"/>
    </location>
    <ligand>
        <name>Zn(2+)</name>
        <dbReference type="ChEBI" id="CHEBI:29105"/>
        <note>catalytic</note>
    </ligand>
</feature>
<keyword evidence="10 15" id="KW-0862">Zinc</keyword>
<feature type="domain" description="Peptidase M1 leukotriene A4 hydrolase/aminopeptidase C-terminal" evidence="17">
    <location>
        <begin position="462"/>
        <end position="607"/>
    </location>
</feature>
<evidence type="ECO:0000256" key="16">
    <source>
        <dbReference type="RuleBase" id="RU361141"/>
    </source>
</evidence>
<dbReference type="GO" id="GO:0005886">
    <property type="term" value="C:plasma membrane"/>
    <property type="evidence" value="ECO:0007669"/>
    <property type="project" value="UniProtKB-SubCell"/>
</dbReference>
<sequence length="611" mass="68963">MALSPGDPSSFANPEFAIVTHTHLELNVDFDQKILQGKAILDIERTSSAATEVILDSRELVISSATSDGSSLEHHIGADVEFGSKLVIQLPSAAGNNNTKCKIEIEYKTSPNATALKWLTAEQTAGGVHPYLFSQCHAIHARSMFPCQDTPSVKSTYSAKISVPRELTVVMSALLDGVSDLGSDKKVYEFRQPVPIPSYLVAIAVGALVAKQIGPRSKVWAEKEFIDQSAYEFGETETMLQIAEQLCGPYVWGMYDILVLPPSFAFGGMENPCLTFVTPTILAGDRSLANVIAHEISHSWTGNLVTNANFEHFWLNEGFTMFVERKINSRMFGEKMRHFEALHGIGCLREGIQTLGETNQLTNLVPNLAGVDPDDAFSIVPYEKGHTFLFYLEQLLGGSEVFEPFLKSYLDTFKYRSIKTDTWKDYLYKYFSDKIKLLNSVDWDTWLYKPGMPPVIPNYDKSLTNVCTELAKRWIEWKEISTSTFMKSDIDSLSPAQKVAFLTELHKSSVNLSLDKMQVMADTYQLDSIKNSEIRFIWLRLCIKNRWKSKVDDALAFATEQGRMKYVRPIFRDLYEWEAMRQRAIDIYLSKKNKMMYVTAHAVAKDLHLSD</sequence>
<evidence type="ECO:0000259" key="17">
    <source>
        <dbReference type="SMART" id="SM01263"/>
    </source>
</evidence>
<dbReference type="NCBIfam" id="TIGR02411">
    <property type="entry name" value="leuko_A4_hydro"/>
    <property type="match status" value="1"/>
</dbReference>
<dbReference type="FunFam" id="1.10.390.10:FF:000003">
    <property type="entry name" value="Leukotriene A(4) hydrolase"/>
    <property type="match status" value="1"/>
</dbReference>
<feature type="binding site" evidence="15">
    <location>
        <position position="294"/>
    </location>
    <ligand>
        <name>Zn(2+)</name>
        <dbReference type="ChEBI" id="CHEBI:29105"/>
        <note>catalytic</note>
    </ligand>
</feature>
<keyword evidence="16" id="KW-0434">Leukotriene biosynthesis</keyword>
<reference evidence="18 19" key="1">
    <citation type="journal article" date="2014" name="Curr. Biol.">
        <title>The genome of the clonal raider ant Cerapachys biroi.</title>
        <authorList>
            <person name="Oxley P.R."/>
            <person name="Ji L."/>
            <person name="Fetter-Pruneda I."/>
            <person name="McKenzie S.K."/>
            <person name="Li C."/>
            <person name="Hu H."/>
            <person name="Zhang G."/>
            <person name="Kronauer D.J."/>
        </authorList>
    </citation>
    <scope>NUCLEOTIDE SEQUENCE [LARGE SCALE GENOMIC DNA]</scope>
</reference>
<evidence type="ECO:0000313" key="18">
    <source>
        <dbReference type="EMBL" id="EZA58766.1"/>
    </source>
</evidence>
<dbReference type="InterPro" id="IPR027268">
    <property type="entry name" value="Peptidase_M4/M1_CTD_sf"/>
</dbReference>
<evidence type="ECO:0000256" key="12">
    <source>
        <dbReference type="ARBA" id="ARBA00023288"/>
    </source>
</evidence>
<evidence type="ECO:0000256" key="4">
    <source>
        <dbReference type="ARBA" id="ARBA00010136"/>
    </source>
</evidence>
<dbReference type="SUPFAM" id="SSF48371">
    <property type="entry name" value="ARM repeat"/>
    <property type="match status" value="1"/>
</dbReference>
<dbReference type="Gene3D" id="2.60.40.1730">
    <property type="entry name" value="tricorn interacting facor f3 domain"/>
    <property type="match status" value="1"/>
</dbReference>
<comment type="cofactor">
    <cofactor evidence="15 16">
        <name>Zn(2+)</name>
        <dbReference type="ChEBI" id="CHEBI:29105"/>
    </cofactor>
    <text evidence="15 16">Binds 1 zinc ion per subunit.</text>
</comment>
<feature type="binding site" evidence="15">
    <location>
        <position position="317"/>
    </location>
    <ligand>
        <name>Zn(2+)</name>
        <dbReference type="ChEBI" id="CHEBI:29105"/>
        <note>catalytic</note>
    </ligand>
</feature>
<evidence type="ECO:0000256" key="6">
    <source>
        <dbReference type="ARBA" id="ARBA00022622"/>
    </source>
</evidence>
<dbReference type="GO" id="GO:0004301">
    <property type="term" value="F:epoxide hydrolase activity"/>
    <property type="evidence" value="ECO:0007669"/>
    <property type="project" value="TreeGrafter"/>
</dbReference>
<evidence type="ECO:0000256" key="2">
    <source>
        <dbReference type="ARBA" id="ARBA00004609"/>
    </source>
</evidence>
<dbReference type="InterPro" id="IPR015211">
    <property type="entry name" value="Peptidase_M1_C"/>
</dbReference>
<dbReference type="GO" id="GO:0006508">
    <property type="term" value="P:proteolysis"/>
    <property type="evidence" value="ECO:0007669"/>
    <property type="project" value="UniProtKB-KW"/>
</dbReference>
<evidence type="ECO:0000256" key="9">
    <source>
        <dbReference type="ARBA" id="ARBA00022801"/>
    </source>
</evidence>
<dbReference type="STRING" id="2015173.A0A026WSW2"/>
<evidence type="ECO:0000256" key="8">
    <source>
        <dbReference type="ARBA" id="ARBA00022723"/>
    </source>
</evidence>
<dbReference type="MEROPS" id="M01.004"/>
<accession>A0A026WSW2</accession>
<keyword evidence="6" id="KW-0325">Glycoprotein</keyword>
<dbReference type="PANTHER" id="PTHR45726">
    <property type="entry name" value="LEUKOTRIENE A-4 HYDROLASE"/>
    <property type="match status" value="1"/>
</dbReference>
<comment type="similarity">
    <text evidence="4 16">Belongs to the peptidase M1 family.</text>
</comment>
<keyword evidence="5 16" id="KW-0963">Cytoplasm</keyword>
<organism evidence="18 19">
    <name type="scientific">Ooceraea biroi</name>
    <name type="common">Clonal raider ant</name>
    <name type="synonym">Cerapachys biroi</name>
    <dbReference type="NCBI Taxonomy" id="2015173"/>
    <lineage>
        <taxon>Eukaryota</taxon>
        <taxon>Metazoa</taxon>
        <taxon>Ecdysozoa</taxon>
        <taxon>Arthropoda</taxon>
        <taxon>Hexapoda</taxon>
        <taxon>Insecta</taxon>
        <taxon>Pterygota</taxon>
        <taxon>Neoptera</taxon>
        <taxon>Endopterygota</taxon>
        <taxon>Hymenoptera</taxon>
        <taxon>Apocrita</taxon>
        <taxon>Aculeata</taxon>
        <taxon>Formicoidea</taxon>
        <taxon>Formicidae</taxon>
        <taxon>Dorylinae</taxon>
        <taxon>Ooceraea</taxon>
    </lineage>
</organism>
<dbReference type="GO" id="GO:0004463">
    <property type="term" value="F:leukotriene-A4 hydrolase activity"/>
    <property type="evidence" value="ECO:0007669"/>
    <property type="project" value="UniProtKB-EC"/>
</dbReference>
<evidence type="ECO:0000256" key="13">
    <source>
        <dbReference type="PIRSR" id="PIRSR612777-1"/>
    </source>
</evidence>
<keyword evidence="6" id="KW-0336">GPI-anchor</keyword>
<dbReference type="Pfam" id="PF09127">
    <property type="entry name" value="Leuk-A4-hydro_C"/>
    <property type="match status" value="1"/>
</dbReference>
<dbReference type="Gene3D" id="1.10.390.10">
    <property type="entry name" value="Neutral Protease Domain 2"/>
    <property type="match status" value="1"/>
</dbReference>
<evidence type="ECO:0000256" key="14">
    <source>
        <dbReference type="PIRSR" id="PIRSR612777-2"/>
    </source>
</evidence>
<feature type="active site" description="Proton acceptor" evidence="13">
    <location>
        <position position="295"/>
    </location>
</feature>
<keyword evidence="12" id="KW-0449">Lipoprotein</keyword>
<comment type="catalytic activity">
    <reaction evidence="16">
        <text>leukotriene A4 + H2O = leukotriene B4</text>
        <dbReference type="Rhea" id="RHEA:22324"/>
        <dbReference type="ChEBI" id="CHEBI:15377"/>
        <dbReference type="ChEBI" id="CHEBI:57461"/>
        <dbReference type="ChEBI" id="CHEBI:57463"/>
        <dbReference type="EC" id="3.3.2.6"/>
    </reaction>
</comment>
<keyword evidence="9 16" id="KW-0378">Hydrolase</keyword>
<gene>
    <name evidence="18" type="ORF">X777_14935</name>
</gene>
<dbReference type="GO" id="GO:0098552">
    <property type="term" value="C:side of membrane"/>
    <property type="evidence" value="ECO:0007669"/>
    <property type="project" value="UniProtKB-KW"/>
</dbReference>
<evidence type="ECO:0000313" key="19">
    <source>
        <dbReference type="Proteomes" id="UP000053097"/>
    </source>
</evidence>
<dbReference type="InterPro" id="IPR016024">
    <property type="entry name" value="ARM-type_fold"/>
</dbReference>
<evidence type="ECO:0000256" key="10">
    <source>
        <dbReference type="ARBA" id="ARBA00022833"/>
    </source>
</evidence>
<dbReference type="SMART" id="SM01263">
    <property type="entry name" value="Leuk-A4-hydro_C"/>
    <property type="match status" value="1"/>
</dbReference>
<evidence type="ECO:0000256" key="15">
    <source>
        <dbReference type="PIRSR" id="PIRSR612777-3"/>
    </source>
</evidence>
<feature type="binding site" evidence="14">
    <location>
        <begin position="563"/>
        <end position="565"/>
    </location>
    <ligand>
        <name>a peptide</name>
        <dbReference type="ChEBI" id="CHEBI:60466"/>
    </ligand>
</feature>
<dbReference type="InterPro" id="IPR001930">
    <property type="entry name" value="Peptidase_M1"/>
</dbReference>
<dbReference type="Pfam" id="PF01433">
    <property type="entry name" value="Peptidase_M1"/>
    <property type="match status" value="1"/>
</dbReference>
<dbReference type="GO" id="GO:0005829">
    <property type="term" value="C:cytosol"/>
    <property type="evidence" value="ECO:0007669"/>
    <property type="project" value="TreeGrafter"/>
</dbReference>
<evidence type="ECO:0000256" key="11">
    <source>
        <dbReference type="ARBA" id="ARBA00023049"/>
    </source>
</evidence>
<dbReference type="FunFam" id="1.25.40.320:FF:000001">
    <property type="entry name" value="Leukotriene A(4) hydrolase"/>
    <property type="match status" value="1"/>
</dbReference>
<dbReference type="InterPro" id="IPR014782">
    <property type="entry name" value="Peptidase_M1_dom"/>
</dbReference>
<dbReference type="SUPFAM" id="SSF55486">
    <property type="entry name" value="Metalloproteases ('zincins'), catalytic domain"/>
    <property type="match status" value="1"/>
</dbReference>
<dbReference type="PANTHER" id="PTHR45726:SF3">
    <property type="entry name" value="LEUKOTRIENE A-4 HYDROLASE"/>
    <property type="match status" value="1"/>
</dbReference>
<dbReference type="EMBL" id="KK107119">
    <property type="protein sequence ID" value="EZA58766.1"/>
    <property type="molecule type" value="Genomic_DNA"/>
</dbReference>
<dbReference type="Pfam" id="PF17900">
    <property type="entry name" value="Peptidase_M1_N"/>
    <property type="match status" value="1"/>
</dbReference>
<dbReference type="FunFam" id="2.60.40.1730:FF:000004">
    <property type="entry name" value="Leukotriene A(4) hydrolase"/>
    <property type="match status" value="1"/>
</dbReference>
<dbReference type="InterPro" id="IPR034015">
    <property type="entry name" value="M1_LTA4H"/>
</dbReference>
<dbReference type="OrthoDB" id="79562at2759"/>
<dbReference type="SUPFAM" id="SSF63737">
    <property type="entry name" value="Leukotriene A4 hydrolase N-terminal domain"/>
    <property type="match status" value="1"/>
</dbReference>
<evidence type="ECO:0000256" key="3">
    <source>
        <dbReference type="ARBA" id="ARBA00004716"/>
    </source>
</evidence>
<protein>
    <recommendedName>
        <fullName evidence="16">Leukotriene A(4) hydrolase</fullName>
        <shortName evidence="16">LTA-4 hydrolase</shortName>
        <ecNumber evidence="16">3.3.2.6</ecNumber>
    </recommendedName>
</protein>
<comment type="subcellular location">
    <subcellularLocation>
        <location evidence="2">Cell membrane</location>
        <topology evidence="2">Lipid-anchor</topology>
        <topology evidence="2">GPI-anchor</topology>
    </subcellularLocation>
    <subcellularLocation>
        <location evidence="1 16">Cytoplasm</location>
    </subcellularLocation>
</comment>
<keyword evidence="8 15" id="KW-0479">Metal-binding</keyword>
<dbReference type="Proteomes" id="UP000053097">
    <property type="component" value="Unassembled WGS sequence"/>
</dbReference>
<dbReference type="InterPro" id="IPR038502">
    <property type="entry name" value="M1_LTA-4_hydro/amino_C_sf"/>
</dbReference>
<dbReference type="InterPro" id="IPR042097">
    <property type="entry name" value="Aminopeptidase_N-like_N_sf"/>
</dbReference>
<dbReference type="InterPro" id="IPR045357">
    <property type="entry name" value="Aminopeptidase_N-like_N"/>
</dbReference>
<dbReference type="InterPro" id="IPR049980">
    <property type="entry name" value="LTA4H_cat"/>
</dbReference>
<dbReference type="OMA" id="CTALQWM"/>
<evidence type="ECO:0000256" key="1">
    <source>
        <dbReference type="ARBA" id="ARBA00004496"/>
    </source>
</evidence>
<comment type="pathway">
    <text evidence="3 16">Lipid metabolism; leukotriene B4 biosynthesis.</text>
</comment>
<name>A0A026WSW2_OOCBI</name>
<dbReference type="AlphaFoldDB" id="A0A026WSW2"/>
<dbReference type="InterPro" id="IPR012777">
    <property type="entry name" value="LTA4H"/>
</dbReference>
<evidence type="ECO:0000256" key="7">
    <source>
        <dbReference type="ARBA" id="ARBA00022670"/>
    </source>
</evidence>
<dbReference type="GO" id="GO:0070006">
    <property type="term" value="F:metalloaminopeptidase activity"/>
    <property type="evidence" value="ECO:0007669"/>
    <property type="project" value="UniProtKB-ARBA"/>
</dbReference>
<dbReference type="GO" id="GO:0008270">
    <property type="term" value="F:zinc ion binding"/>
    <property type="evidence" value="ECO:0007669"/>
    <property type="project" value="InterPro"/>
</dbReference>
<keyword evidence="11 16" id="KW-0482">Metalloprotease</keyword>
<keyword evidence="7 16" id="KW-0645">Protease</keyword>
<evidence type="ECO:0000256" key="5">
    <source>
        <dbReference type="ARBA" id="ARBA00022490"/>
    </source>
</evidence>
<dbReference type="Gene3D" id="3.30.2010.30">
    <property type="match status" value="1"/>
</dbReference>